<dbReference type="Proteomes" id="UP000310158">
    <property type="component" value="Unassembled WGS sequence"/>
</dbReference>
<dbReference type="OrthoDB" id="2731137at2759"/>
<accession>A0A4S4LP00</accession>
<feature type="domain" description="DUF7770" evidence="1">
    <location>
        <begin position="6"/>
        <end position="81"/>
    </location>
</feature>
<evidence type="ECO:0000259" key="1">
    <source>
        <dbReference type="Pfam" id="PF24968"/>
    </source>
</evidence>
<comment type="caution">
    <text evidence="2">The sequence shown here is derived from an EMBL/GenBank/DDBJ whole genome shotgun (WGS) entry which is preliminary data.</text>
</comment>
<evidence type="ECO:0000313" key="3">
    <source>
        <dbReference type="Proteomes" id="UP000310158"/>
    </source>
</evidence>
<reference evidence="2 3" key="1">
    <citation type="submission" date="2019-02" db="EMBL/GenBank/DDBJ databases">
        <title>Genome sequencing of the rare red list fungi Bondarzewia mesenterica.</title>
        <authorList>
            <person name="Buettner E."/>
            <person name="Kellner H."/>
        </authorList>
    </citation>
    <scope>NUCLEOTIDE SEQUENCE [LARGE SCALE GENOMIC DNA]</scope>
    <source>
        <strain evidence="2 3">DSM 108281</strain>
    </source>
</reference>
<keyword evidence="3" id="KW-1185">Reference proteome</keyword>
<gene>
    <name evidence="2" type="ORF">EW146_g6299</name>
</gene>
<dbReference type="EMBL" id="SGPL01000311">
    <property type="protein sequence ID" value="THH13982.1"/>
    <property type="molecule type" value="Genomic_DNA"/>
</dbReference>
<dbReference type="Pfam" id="PF24968">
    <property type="entry name" value="DUF7770"/>
    <property type="match status" value="1"/>
</dbReference>
<organism evidence="2 3">
    <name type="scientific">Bondarzewia mesenterica</name>
    <dbReference type="NCBI Taxonomy" id="1095465"/>
    <lineage>
        <taxon>Eukaryota</taxon>
        <taxon>Fungi</taxon>
        <taxon>Dikarya</taxon>
        <taxon>Basidiomycota</taxon>
        <taxon>Agaricomycotina</taxon>
        <taxon>Agaricomycetes</taxon>
        <taxon>Russulales</taxon>
        <taxon>Bondarzewiaceae</taxon>
        <taxon>Bondarzewia</taxon>
    </lineage>
</organism>
<dbReference type="InterPro" id="IPR056672">
    <property type="entry name" value="DUF7770"/>
</dbReference>
<proteinExistence type="predicted"/>
<protein>
    <recommendedName>
        <fullName evidence="1">DUF7770 domain-containing protein</fullName>
    </recommendedName>
</protein>
<evidence type="ECO:0000313" key="2">
    <source>
        <dbReference type="EMBL" id="THH13982.1"/>
    </source>
</evidence>
<sequence>MSKRFYYSSAPVATCIWEVAKSFTATDVHNLIIEHHYDRYKYDGNASACLFWTKAIIKMLEQEGYIKAGATEELEKKAAETQMRADLWVPNDQSTFF</sequence>
<name>A0A4S4LP00_9AGAM</name>
<dbReference type="AlphaFoldDB" id="A0A4S4LP00"/>